<evidence type="ECO:0000256" key="2">
    <source>
        <dbReference type="ARBA" id="ARBA00022692"/>
    </source>
</evidence>
<proteinExistence type="predicted"/>
<evidence type="ECO:0000313" key="8">
    <source>
        <dbReference type="Proteomes" id="UP000451565"/>
    </source>
</evidence>
<dbReference type="AlphaFoldDB" id="A0A843YMH0"/>
<gene>
    <name evidence="7" type="ORF">GEV47_08155</name>
</gene>
<feature type="transmembrane region" description="Helical" evidence="5">
    <location>
        <begin position="164"/>
        <end position="186"/>
    </location>
</feature>
<evidence type="ECO:0000256" key="3">
    <source>
        <dbReference type="ARBA" id="ARBA00022989"/>
    </source>
</evidence>
<evidence type="ECO:0000256" key="5">
    <source>
        <dbReference type="SAM" id="Phobius"/>
    </source>
</evidence>
<comment type="caution">
    <text evidence="7">The sequence shown here is derived from an EMBL/GenBank/DDBJ whole genome shotgun (WGS) entry which is preliminary data.</text>
</comment>
<comment type="subcellular location">
    <subcellularLocation>
        <location evidence="1">Membrane</location>
        <topology evidence="1">Multi-pass membrane protein</topology>
    </subcellularLocation>
</comment>
<feature type="domain" description="NnrU" evidence="6">
    <location>
        <begin position="3"/>
        <end position="190"/>
    </location>
</feature>
<dbReference type="Proteomes" id="UP000451565">
    <property type="component" value="Unassembled WGS sequence"/>
</dbReference>
<protein>
    <submittedName>
        <fullName evidence="7">NnrU family protein</fullName>
    </submittedName>
</protein>
<keyword evidence="3 5" id="KW-1133">Transmembrane helix</keyword>
<dbReference type="OrthoDB" id="5293641at2"/>
<dbReference type="GO" id="GO:0016020">
    <property type="term" value="C:membrane"/>
    <property type="evidence" value="ECO:0007669"/>
    <property type="project" value="UniProtKB-SubCell"/>
</dbReference>
<evidence type="ECO:0000256" key="4">
    <source>
        <dbReference type="ARBA" id="ARBA00023136"/>
    </source>
</evidence>
<feature type="transmembrane region" description="Helical" evidence="5">
    <location>
        <begin position="71"/>
        <end position="90"/>
    </location>
</feature>
<keyword evidence="4 5" id="KW-0472">Membrane</keyword>
<keyword evidence="8" id="KW-1185">Reference proteome</keyword>
<feature type="transmembrane region" description="Helical" evidence="5">
    <location>
        <begin position="40"/>
        <end position="59"/>
    </location>
</feature>
<dbReference type="InterPro" id="IPR009915">
    <property type="entry name" value="NnrU_dom"/>
</dbReference>
<reference evidence="7 8" key="1">
    <citation type="submission" date="2019-10" db="EMBL/GenBank/DDBJ databases">
        <title>Glaciimonas soli sp. nov., a psychrophilic bacterium isolated from the forest soil of a high elevation mountain in Taiwan.</title>
        <authorList>
            <person name="Wang L.-T."/>
            <person name="Shieh W.Y."/>
        </authorList>
    </citation>
    <scope>NUCLEOTIDE SEQUENCE [LARGE SCALE GENOMIC DNA]</scope>
    <source>
        <strain evidence="7 8">GS1</strain>
    </source>
</reference>
<evidence type="ECO:0000256" key="1">
    <source>
        <dbReference type="ARBA" id="ARBA00004141"/>
    </source>
</evidence>
<organism evidence="7 8">
    <name type="scientific">Glaciimonas soli</name>
    <dbReference type="NCBI Taxonomy" id="2590999"/>
    <lineage>
        <taxon>Bacteria</taxon>
        <taxon>Pseudomonadati</taxon>
        <taxon>Pseudomonadota</taxon>
        <taxon>Betaproteobacteria</taxon>
        <taxon>Burkholderiales</taxon>
        <taxon>Oxalobacteraceae</taxon>
        <taxon>Glaciimonas</taxon>
    </lineage>
</organism>
<sequence length="192" mass="20840">MALLILGLVIFLGIHSIRIFANDWRTAQIARMGPNKWKMLFSVTALIGIVVIIWGYGIARAQPVWLWTPPRWAPHLAGLLTALAFILFPASHVRNGRIKAVVGHPMVLGVGLWALAHLLANGTLSAVVLFGAFLLWSVIDFAVSLRREPAAGLASANGKLMGDIIPSVVGLVLWALFAFVLHGWLIGVRPFS</sequence>
<dbReference type="RefSeq" id="WP_153234235.1">
    <property type="nucleotide sequence ID" value="NZ_WINI01000003.1"/>
</dbReference>
<evidence type="ECO:0000313" key="7">
    <source>
        <dbReference type="EMBL" id="MQR00655.1"/>
    </source>
</evidence>
<dbReference type="EMBL" id="WINI01000003">
    <property type="protein sequence ID" value="MQR00655.1"/>
    <property type="molecule type" value="Genomic_DNA"/>
</dbReference>
<keyword evidence="2 5" id="KW-0812">Transmembrane</keyword>
<evidence type="ECO:0000259" key="6">
    <source>
        <dbReference type="Pfam" id="PF07298"/>
    </source>
</evidence>
<dbReference type="Pfam" id="PF07298">
    <property type="entry name" value="NnrU"/>
    <property type="match status" value="1"/>
</dbReference>
<feature type="transmembrane region" description="Helical" evidence="5">
    <location>
        <begin position="110"/>
        <end position="143"/>
    </location>
</feature>
<name>A0A843YMH0_9BURK</name>
<accession>A0A843YMH0</accession>